<dbReference type="AlphaFoldDB" id="V4UKU4"/>
<gene>
    <name evidence="1" type="ORF">CICLE_v10010363mg</name>
</gene>
<feature type="non-terminal residue" evidence="1">
    <location>
        <position position="1"/>
    </location>
</feature>
<dbReference type="InParanoid" id="V4UKU4"/>
<dbReference type="Proteomes" id="UP000030687">
    <property type="component" value="Unassembled WGS sequence"/>
</dbReference>
<dbReference type="OMA" id="GWAMILY"/>
<reference evidence="1 2" key="1">
    <citation type="submission" date="2013-10" db="EMBL/GenBank/DDBJ databases">
        <authorList>
            <consortium name="International Citrus Genome Consortium"/>
            <person name="Jenkins J."/>
            <person name="Schmutz J."/>
            <person name="Prochnik S."/>
            <person name="Rokhsar D."/>
            <person name="Gmitter F."/>
            <person name="Ollitrault P."/>
            <person name="Machado M."/>
            <person name="Talon M."/>
            <person name="Wincker P."/>
            <person name="Jaillon O."/>
            <person name="Morgante M."/>
        </authorList>
    </citation>
    <scope>NUCLEOTIDE SEQUENCE</scope>
    <source>
        <strain evidence="2">cv. Clemenules</strain>
    </source>
</reference>
<dbReference type="KEGG" id="cic:CICLE_v10010363mg"/>
<name>V4UKU4_CITCL</name>
<keyword evidence="2" id="KW-1185">Reference proteome</keyword>
<evidence type="ECO:0000313" key="2">
    <source>
        <dbReference type="Proteomes" id="UP000030687"/>
    </source>
</evidence>
<accession>V4UKU4</accession>
<protein>
    <submittedName>
        <fullName evidence="1">Uncharacterized protein</fullName>
    </submittedName>
</protein>
<sequence>EFILNLNTLIRPFCNKLSKNRRQYFNSKDIKLIQKLKGIVTNHKPLALPIDNYFKIMQTNASSLGGQGY</sequence>
<dbReference type="Gramene" id="ESR64870">
    <property type="protein sequence ID" value="ESR64870"/>
    <property type="gene ID" value="CICLE_v10010363mg"/>
</dbReference>
<evidence type="ECO:0000313" key="1">
    <source>
        <dbReference type="EMBL" id="ESR64870.1"/>
    </source>
</evidence>
<dbReference type="eggNOG" id="ENOG502R26W">
    <property type="taxonomic scope" value="Eukaryota"/>
</dbReference>
<proteinExistence type="predicted"/>
<dbReference type="EMBL" id="KI535697">
    <property type="protein sequence ID" value="ESR64870.1"/>
    <property type="molecule type" value="Genomic_DNA"/>
</dbReference>
<organism evidence="1 2">
    <name type="scientific">Citrus clementina</name>
    <name type="common">Clementine</name>
    <name type="synonym">Citrus deliciosa x Citrus sinensis</name>
    <dbReference type="NCBI Taxonomy" id="85681"/>
    <lineage>
        <taxon>Eukaryota</taxon>
        <taxon>Viridiplantae</taxon>
        <taxon>Streptophyta</taxon>
        <taxon>Embryophyta</taxon>
        <taxon>Tracheophyta</taxon>
        <taxon>Spermatophyta</taxon>
        <taxon>Magnoliopsida</taxon>
        <taxon>eudicotyledons</taxon>
        <taxon>Gunneridae</taxon>
        <taxon>Pentapetalae</taxon>
        <taxon>rosids</taxon>
        <taxon>malvids</taxon>
        <taxon>Sapindales</taxon>
        <taxon>Rutaceae</taxon>
        <taxon>Aurantioideae</taxon>
        <taxon>Citrus</taxon>
    </lineage>
</organism>